<evidence type="ECO:0000313" key="2">
    <source>
        <dbReference type="EMBL" id="CAA6810737.1"/>
    </source>
</evidence>
<accession>A0A6S6T217</accession>
<feature type="domain" description="DpnD/PcfM-like C-terminal" evidence="1">
    <location>
        <begin position="4"/>
        <end position="46"/>
    </location>
</feature>
<sequence>MKIDIEIREVLSRVISVNTDSIEEAIDKVQEMYDREELVLDYTDFDGNVVIKKNSNL</sequence>
<protein>
    <recommendedName>
        <fullName evidence="1">DpnD/PcfM-like C-terminal domain-containing protein</fullName>
    </recommendedName>
</protein>
<organism evidence="2">
    <name type="scientific">uncultured Sulfurovum sp</name>
    <dbReference type="NCBI Taxonomy" id="269237"/>
    <lineage>
        <taxon>Bacteria</taxon>
        <taxon>Pseudomonadati</taxon>
        <taxon>Campylobacterota</taxon>
        <taxon>Epsilonproteobacteria</taxon>
        <taxon>Campylobacterales</taxon>
        <taxon>Sulfurovaceae</taxon>
        <taxon>Sulfurovum</taxon>
        <taxon>environmental samples</taxon>
    </lineage>
</organism>
<dbReference type="AlphaFoldDB" id="A0A6S6T217"/>
<name>A0A6S6T217_9BACT</name>
<evidence type="ECO:0000259" key="1">
    <source>
        <dbReference type="Pfam" id="PF14207"/>
    </source>
</evidence>
<dbReference type="EMBL" id="CACVAS010000058">
    <property type="protein sequence ID" value="CAA6810737.1"/>
    <property type="molecule type" value="Genomic_DNA"/>
</dbReference>
<reference evidence="2" key="1">
    <citation type="submission" date="2020-01" db="EMBL/GenBank/DDBJ databases">
        <authorList>
            <person name="Meier V. D."/>
            <person name="Meier V D."/>
        </authorList>
    </citation>
    <scope>NUCLEOTIDE SEQUENCE</scope>
    <source>
        <strain evidence="2">HLG_WM_MAG_01</strain>
    </source>
</reference>
<dbReference type="InterPro" id="IPR025575">
    <property type="entry name" value="DpnD/PcfM_C"/>
</dbReference>
<dbReference type="Pfam" id="PF14207">
    <property type="entry name" value="DpnD-PcfM"/>
    <property type="match status" value="1"/>
</dbReference>
<proteinExistence type="predicted"/>
<gene>
    <name evidence="2" type="ORF">HELGO_WM98</name>
</gene>